<dbReference type="AlphaFoldDB" id="A0A1Q8RZY6"/>
<dbReference type="InterPro" id="IPR021858">
    <property type="entry name" value="Fun_TF"/>
</dbReference>
<dbReference type="OrthoDB" id="416217at2759"/>
<evidence type="ECO:0000256" key="1">
    <source>
        <dbReference type="ARBA" id="ARBA00023242"/>
    </source>
</evidence>
<dbReference type="Proteomes" id="UP000186583">
    <property type="component" value="Unassembled WGS sequence"/>
</dbReference>
<name>A0A1Q8RZY6_9PEZI</name>
<proteinExistence type="predicted"/>
<dbReference type="PANTHER" id="PTHR47657:SF13">
    <property type="entry name" value="ZN(2)-C6 FUNGAL-TYPE DOMAIN-CONTAINING PROTEIN-RELATED"/>
    <property type="match status" value="1"/>
</dbReference>
<accession>A0A1Q8RZY6</accession>
<reference evidence="2 3" key="1">
    <citation type="submission" date="2016-11" db="EMBL/GenBank/DDBJ databases">
        <title>Draft Genome Assembly of Colletotrichum chlorophyti a pathogen of herbaceous plants.</title>
        <authorList>
            <person name="Gan P."/>
            <person name="Narusaka M."/>
            <person name="Tsushima A."/>
            <person name="Narusaka Y."/>
            <person name="Takano Y."/>
            <person name="Shirasu K."/>
        </authorList>
    </citation>
    <scope>NUCLEOTIDE SEQUENCE [LARGE SCALE GENOMIC DNA]</scope>
    <source>
        <strain evidence="2 3">NTL11</strain>
    </source>
</reference>
<dbReference type="EMBL" id="MPGH01000050">
    <property type="protein sequence ID" value="OLN93307.1"/>
    <property type="molecule type" value="Genomic_DNA"/>
</dbReference>
<dbReference type="PANTHER" id="PTHR47657">
    <property type="entry name" value="STEROL REGULATORY ELEMENT-BINDING PROTEIN ECM22"/>
    <property type="match status" value="1"/>
</dbReference>
<comment type="caution">
    <text evidence="2">The sequence shown here is derived from an EMBL/GenBank/DDBJ whole genome shotgun (WGS) entry which is preliminary data.</text>
</comment>
<dbReference type="GO" id="GO:0000981">
    <property type="term" value="F:DNA-binding transcription factor activity, RNA polymerase II-specific"/>
    <property type="evidence" value="ECO:0007669"/>
    <property type="project" value="TreeGrafter"/>
</dbReference>
<sequence>MTSSDLTYGDSLLWREKVPRLAFGNHCVLHLLLAVSALHFAREKPDEWARFEELAENHYTVGLRQVMEILPRQNRDDAGALYIATTLVCAYGFAKTPGPAHLLIVSDGEEVAWFELLKGVRIVVTTMGWDAIFAGVLGPHPSAEADDKQLPSTTETRTRVVEWEKALQRISELVSDSEDGDKQVYRKRIDQLSSTFRSTFGTAANPKYNVHGRMEVVIGYVYSIKDDFVLCLKNKKPLALLILAYLVVLIKTLEWMWYMRGWANHILHGVALILGPQFREYLRWPTEEIARLHEDANKTQVATTAVPNGLRDGS</sequence>
<organism evidence="2 3">
    <name type="scientific">Colletotrichum chlorophyti</name>
    <dbReference type="NCBI Taxonomy" id="708187"/>
    <lineage>
        <taxon>Eukaryota</taxon>
        <taxon>Fungi</taxon>
        <taxon>Dikarya</taxon>
        <taxon>Ascomycota</taxon>
        <taxon>Pezizomycotina</taxon>
        <taxon>Sordariomycetes</taxon>
        <taxon>Hypocreomycetidae</taxon>
        <taxon>Glomerellales</taxon>
        <taxon>Glomerellaceae</taxon>
        <taxon>Colletotrichum</taxon>
    </lineage>
</organism>
<gene>
    <name evidence="2" type="ORF">CCHL11_08335</name>
</gene>
<evidence type="ECO:0000313" key="3">
    <source>
        <dbReference type="Proteomes" id="UP000186583"/>
    </source>
</evidence>
<dbReference type="InterPro" id="IPR052400">
    <property type="entry name" value="Zn2-C6_fungal_TF"/>
</dbReference>
<evidence type="ECO:0000313" key="2">
    <source>
        <dbReference type="EMBL" id="OLN93307.1"/>
    </source>
</evidence>
<dbReference type="Pfam" id="PF11951">
    <property type="entry name" value="Fungal_trans_2"/>
    <property type="match status" value="1"/>
</dbReference>
<keyword evidence="3" id="KW-1185">Reference proteome</keyword>
<keyword evidence="1" id="KW-0539">Nucleus</keyword>
<dbReference type="STRING" id="708187.A0A1Q8RZY6"/>
<protein>
    <submittedName>
        <fullName evidence="2">Uncharacterized protein</fullName>
    </submittedName>
</protein>